<organism evidence="1 2">
    <name type="scientific">Hygrophoropsis aurantiaca</name>
    <dbReference type="NCBI Taxonomy" id="72124"/>
    <lineage>
        <taxon>Eukaryota</taxon>
        <taxon>Fungi</taxon>
        <taxon>Dikarya</taxon>
        <taxon>Basidiomycota</taxon>
        <taxon>Agaricomycotina</taxon>
        <taxon>Agaricomycetes</taxon>
        <taxon>Agaricomycetidae</taxon>
        <taxon>Boletales</taxon>
        <taxon>Coniophorineae</taxon>
        <taxon>Hygrophoropsidaceae</taxon>
        <taxon>Hygrophoropsis</taxon>
    </lineage>
</organism>
<dbReference type="Proteomes" id="UP000790377">
    <property type="component" value="Unassembled WGS sequence"/>
</dbReference>
<protein>
    <submittedName>
        <fullName evidence="1">Uncharacterized protein</fullName>
    </submittedName>
</protein>
<gene>
    <name evidence="1" type="ORF">BJ138DRAFT_1103737</name>
</gene>
<dbReference type="EMBL" id="MU267842">
    <property type="protein sequence ID" value="KAH7908163.1"/>
    <property type="molecule type" value="Genomic_DNA"/>
</dbReference>
<name>A0ACB8A530_9AGAM</name>
<evidence type="ECO:0000313" key="1">
    <source>
        <dbReference type="EMBL" id="KAH7908163.1"/>
    </source>
</evidence>
<reference evidence="1" key="1">
    <citation type="journal article" date="2021" name="New Phytol.">
        <title>Evolutionary innovations through gain and loss of genes in the ectomycorrhizal Boletales.</title>
        <authorList>
            <person name="Wu G."/>
            <person name="Miyauchi S."/>
            <person name="Morin E."/>
            <person name="Kuo A."/>
            <person name="Drula E."/>
            <person name="Varga T."/>
            <person name="Kohler A."/>
            <person name="Feng B."/>
            <person name="Cao Y."/>
            <person name="Lipzen A."/>
            <person name="Daum C."/>
            <person name="Hundley H."/>
            <person name="Pangilinan J."/>
            <person name="Johnson J."/>
            <person name="Barry K."/>
            <person name="LaButti K."/>
            <person name="Ng V."/>
            <person name="Ahrendt S."/>
            <person name="Min B."/>
            <person name="Choi I.G."/>
            <person name="Park H."/>
            <person name="Plett J.M."/>
            <person name="Magnuson J."/>
            <person name="Spatafora J.W."/>
            <person name="Nagy L.G."/>
            <person name="Henrissat B."/>
            <person name="Grigoriev I.V."/>
            <person name="Yang Z.L."/>
            <person name="Xu J."/>
            <person name="Martin F.M."/>
        </authorList>
    </citation>
    <scope>NUCLEOTIDE SEQUENCE</scope>
    <source>
        <strain evidence="1">ATCC 28755</strain>
    </source>
</reference>
<evidence type="ECO:0000313" key="2">
    <source>
        <dbReference type="Proteomes" id="UP000790377"/>
    </source>
</evidence>
<comment type="caution">
    <text evidence="1">The sequence shown here is derived from an EMBL/GenBank/DDBJ whole genome shotgun (WGS) entry which is preliminary data.</text>
</comment>
<sequence>MADSASIQELQTTQTACYLTVSEGGVAEYDPIGFWLLKTMLPDSVDLIWNRQWSFITALYLIARYSGSLSLMGLAARAMCSNWTYSGLVNMYLAVNWGENIFLLTMQAILTIRVYALFDKSKKVLIFLATFYVLQAIAVLVMVGLLMNNWTISGYIVAIGPTYGSVGRFLTLSNSVFFLPAQESAIPFVVFDTVLLFFALWASVGHSLEAKTSDGEWSISVLVRTLLVDHLVYFVCYVIWLSLSLATNYLDEGVSRLDIVIYTFNTLAVVTGPRMVISLRALDP</sequence>
<proteinExistence type="predicted"/>
<accession>A0ACB8A530</accession>
<keyword evidence="2" id="KW-1185">Reference proteome</keyword>